<dbReference type="CDD" id="cd07346">
    <property type="entry name" value="ABC_6TM_exporters"/>
    <property type="match status" value="1"/>
</dbReference>
<accession>A0A4Z0GS17</accession>
<dbReference type="EMBL" id="SRJD01000002">
    <property type="protein sequence ID" value="TGA99965.1"/>
    <property type="molecule type" value="Genomic_DNA"/>
</dbReference>
<dbReference type="InterPro" id="IPR017871">
    <property type="entry name" value="ABC_transporter-like_CS"/>
</dbReference>
<feature type="domain" description="ABC transmembrane type-1" evidence="11">
    <location>
        <begin position="31"/>
        <end position="312"/>
    </location>
</feature>
<keyword evidence="6 12" id="KW-0067">ATP-binding</keyword>
<gene>
    <name evidence="12" type="ORF">E4665_03175</name>
</gene>
<evidence type="ECO:0000259" key="11">
    <source>
        <dbReference type="PROSITE" id="PS50929"/>
    </source>
</evidence>
<evidence type="ECO:0000256" key="2">
    <source>
        <dbReference type="ARBA" id="ARBA00022448"/>
    </source>
</evidence>
<dbReference type="PANTHER" id="PTHR43394">
    <property type="entry name" value="ATP-DEPENDENT PERMEASE MDL1, MITOCHONDRIAL"/>
    <property type="match status" value="1"/>
</dbReference>
<dbReference type="PROSITE" id="PS00211">
    <property type="entry name" value="ABC_TRANSPORTER_1"/>
    <property type="match status" value="1"/>
</dbReference>
<comment type="subcellular location">
    <subcellularLocation>
        <location evidence="1">Cell membrane</location>
        <topology evidence="1">Multi-pass membrane protein</topology>
    </subcellularLocation>
</comment>
<evidence type="ECO:0000256" key="8">
    <source>
        <dbReference type="ARBA" id="ARBA00023136"/>
    </source>
</evidence>
<name>A0A4Z0GS17_9BACL</name>
<dbReference type="PROSITE" id="PS50893">
    <property type="entry name" value="ABC_TRANSPORTER_2"/>
    <property type="match status" value="1"/>
</dbReference>
<dbReference type="GO" id="GO:0016887">
    <property type="term" value="F:ATP hydrolysis activity"/>
    <property type="evidence" value="ECO:0007669"/>
    <property type="project" value="InterPro"/>
</dbReference>
<dbReference type="SUPFAM" id="SSF52540">
    <property type="entry name" value="P-loop containing nucleoside triphosphate hydrolases"/>
    <property type="match status" value="1"/>
</dbReference>
<organism evidence="12 13">
    <name type="scientific">Sporolactobacillus shoreae</name>
    <dbReference type="NCBI Taxonomy" id="1465501"/>
    <lineage>
        <taxon>Bacteria</taxon>
        <taxon>Bacillati</taxon>
        <taxon>Bacillota</taxon>
        <taxon>Bacilli</taxon>
        <taxon>Bacillales</taxon>
        <taxon>Sporolactobacillaceae</taxon>
        <taxon>Sporolactobacillus</taxon>
    </lineage>
</organism>
<dbReference type="InterPro" id="IPR003439">
    <property type="entry name" value="ABC_transporter-like_ATP-bd"/>
</dbReference>
<dbReference type="OrthoDB" id="9770415at2"/>
<evidence type="ECO:0000256" key="4">
    <source>
        <dbReference type="ARBA" id="ARBA00022692"/>
    </source>
</evidence>
<comment type="caution">
    <text evidence="12">The sequence shown here is derived from an EMBL/GenBank/DDBJ whole genome shotgun (WGS) entry which is preliminary data.</text>
</comment>
<dbReference type="InterPro" id="IPR027417">
    <property type="entry name" value="P-loop_NTPase"/>
</dbReference>
<keyword evidence="7 9" id="KW-1133">Transmembrane helix</keyword>
<dbReference type="SMART" id="SM00382">
    <property type="entry name" value="AAA"/>
    <property type="match status" value="1"/>
</dbReference>
<keyword evidence="5" id="KW-0547">Nucleotide-binding</keyword>
<keyword evidence="4 9" id="KW-0812">Transmembrane</keyword>
<evidence type="ECO:0000313" key="13">
    <source>
        <dbReference type="Proteomes" id="UP000298347"/>
    </source>
</evidence>
<evidence type="ECO:0000259" key="10">
    <source>
        <dbReference type="PROSITE" id="PS50893"/>
    </source>
</evidence>
<evidence type="ECO:0000256" key="6">
    <source>
        <dbReference type="ARBA" id="ARBA00022840"/>
    </source>
</evidence>
<dbReference type="FunFam" id="3.40.50.300:FF:000221">
    <property type="entry name" value="Multidrug ABC transporter ATP-binding protein"/>
    <property type="match status" value="1"/>
</dbReference>
<keyword evidence="8 9" id="KW-0472">Membrane</keyword>
<dbReference type="Pfam" id="PF00005">
    <property type="entry name" value="ABC_tran"/>
    <property type="match status" value="1"/>
</dbReference>
<dbReference type="InterPro" id="IPR003593">
    <property type="entry name" value="AAA+_ATPase"/>
</dbReference>
<dbReference type="PROSITE" id="PS50929">
    <property type="entry name" value="ABC_TM1F"/>
    <property type="match status" value="1"/>
</dbReference>
<keyword evidence="13" id="KW-1185">Reference proteome</keyword>
<dbReference type="GO" id="GO:0005524">
    <property type="term" value="F:ATP binding"/>
    <property type="evidence" value="ECO:0007669"/>
    <property type="project" value="UniProtKB-KW"/>
</dbReference>
<evidence type="ECO:0000256" key="3">
    <source>
        <dbReference type="ARBA" id="ARBA00022475"/>
    </source>
</evidence>
<dbReference type="Proteomes" id="UP000298347">
    <property type="component" value="Unassembled WGS sequence"/>
</dbReference>
<feature type="transmembrane region" description="Helical" evidence="9">
    <location>
        <begin position="71"/>
        <end position="98"/>
    </location>
</feature>
<evidence type="ECO:0000256" key="9">
    <source>
        <dbReference type="SAM" id="Phobius"/>
    </source>
</evidence>
<feature type="transmembrane region" description="Helical" evidence="9">
    <location>
        <begin position="171"/>
        <end position="191"/>
    </location>
</feature>
<dbReference type="GO" id="GO:0015421">
    <property type="term" value="F:ABC-type oligopeptide transporter activity"/>
    <property type="evidence" value="ECO:0007669"/>
    <property type="project" value="TreeGrafter"/>
</dbReference>
<feature type="transmembrane region" description="Helical" evidence="9">
    <location>
        <begin position="28"/>
        <end position="51"/>
    </location>
</feature>
<sequence length="595" mass="66085">MNLLNKIGLNNLKQTFQLLLPYLLKHRAAYAGLLFTMTARILLTIAFASFYGRMTDTATHGNLNGLTQLTVMGVGLLLVMITINYLDTFFECAAIYGVKRDLKVALFRQTLLLRADTMAAIRSGDLISRFDNDMNQIEQMLGSRLVDLIRLPLVYLCVFTFLFHINPVLSLISWAIAPAAIGGSALFGFLMRRNSRQINDLAGENTQIVSETLQGFSVVRSFVLERSFFRSYSKQNRRLYRLEMKNANLRGLYNSAGQVAVSATFLASLCLGAYFVSNNQMSVGALVTFITLVNQLVFPLMNAAGNWAAFQKASGSIERIQYVLNLPIESGDLPDPVIPVVKQQFVPLSVEFDAVSFYYKPGKPVLSHFTLSVPAGKKTAIVGFSGAGKTTLFSLLMNFYHPQSGFIRINGRPLNDIPLAELRGRIAHVPQDPTLFNGTIRENLLLGRERDGHEIEYATRSAMIHDFICSLPDGYDTPIGERGIILSGGQKQRLAIARAMLKDAPILLLDEATSALDGETEHKVKSTIDRLMVGRTTLVIAHRLSTIRNADKIVVMENGKIVQEGTHSTLMAEPGLYRRLYQSDFVREKKSQALI</sequence>
<dbReference type="AlphaFoldDB" id="A0A4Z0GS17"/>
<dbReference type="RefSeq" id="WP_135347360.1">
    <property type="nucleotide sequence ID" value="NZ_SRJD01000002.1"/>
</dbReference>
<reference evidence="12 13" key="1">
    <citation type="journal article" date="2015" name="Int. J. Syst. Evol. Microbiol.">
        <title>Sporolactobacillus shoreae sp. nov. and Sporolactobacillus spathodeae sp. nov., two spore-forming lactic acid bacteria isolated from tree barks in Thailand.</title>
        <authorList>
            <person name="Thamacharoensuk T."/>
            <person name="Kitahara M."/>
            <person name="Ohkuma M."/>
            <person name="Thongchul N."/>
            <person name="Tanasupawat S."/>
        </authorList>
    </citation>
    <scope>NUCLEOTIDE SEQUENCE [LARGE SCALE GENOMIC DNA]</scope>
    <source>
        <strain evidence="12 13">BK92</strain>
    </source>
</reference>
<dbReference type="InterPro" id="IPR036640">
    <property type="entry name" value="ABC1_TM_sf"/>
</dbReference>
<dbReference type="InterPro" id="IPR011527">
    <property type="entry name" value="ABC1_TM_dom"/>
</dbReference>
<dbReference type="GO" id="GO:0005886">
    <property type="term" value="C:plasma membrane"/>
    <property type="evidence" value="ECO:0007669"/>
    <property type="project" value="UniProtKB-SubCell"/>
</dbReference>
<dbReference type="Gene3D" id="3.40.50.300">
    <property type="entry name" value="P-loop containing nucleotide triphosphate hydrolases"/>
    <property type="match status" value="1"/>
</dbReference>
<keyword evidence="2" id="KW-0813">Transport</keyword>
<keyword evidence="3" id="KW-1003">Cell membrane</keyword>
<feature type="transmembrane region" description="Helical" evidence="9">
    <location>
        <begin position="251"/>
        <end position="275"/>
    </location>
</feature>
<dbReference type="PANTHER" id="PTHR43394:SF1">
    <property type="entry name" value="ATP-BINDING CASSETTE SUB-FAMILY B MEMBER 10, MITOCHONDRIAL"/>
    <property type="match status" value="1"/>
</dbReference>
<dbReference type="Gene3D" id="1.20.1560.10">
    <property type="entry name" value="ABC transporter type 1, transmembrane domain"/>
    <property type="match status" value="1"/>
</dbReference>
<proteinExistence type="predicted"/>
<protein>
    <submittedName>
        <fullName evidence="12">ABC transporter ATP-binding protein</fullName>
    </submittedName>
</protein>
<evidence type="ECO:0000256" key="5">
    <source>
        <dbReference type="ARBA" id="ARBA00022741"/>
    </source>
</evidence>
<dbReference type="Pfam" id="PF00664">
    <property type="entry name" value="ABC_membrane"/>
    <property type="match status" value="1"/>
</dbReference>
<dbReference type="InterPro" id="IPR039421">
    <property type="entry name" value="Type_1_exporter"/>
</dbReference>
<evidence type="ECO:0000256" key="1">
    <source>
        <dbReference type="ARBA" id="ARBA00004651"/>
    </source>
</evidence>
<dbReference type="SUPFAM" id="SSF90123">
    <property type="entry name" value="ABC transporter transmembrane region"/>
    <property type="match status" value="1"/>
</dbReference>
<evidence type="ECO:0000256" key="7">
    <source>
        <dbReference type="ARBA" id="ARBA00022989"/>
    </source>
</evidence>
<evidence type="ECO:0000313" key="12">
    <source>
        <dbReference type="EMBL" id="TGA99965.1"/>
    </source>
</evidence>
<feature type="transmembrane region" description="Helical" evidence="9">
    <location>
        <begin position="148"/>
        <end position="165"/>
    </location>
</feature>
<feature type="domain" description="ABC transporter" evidence="10">
    <location>
        <begin position="350"/>
        <end position="583"/>
    </location>
</feature>